<keyword evidence="3 5" id="KW-1133">Transmembrane helix</keyword>
<dbReference type="SUPFAM" id="SSF81324">
    <property type="entry name" value="Voltage-gated potassium channels"/>
    <property type="match status" value="1"/>
</dbReference>
<comment type="caution">
    <text evidence="7">The sequence shown here is derived from an EMBL/GenBank/DDBJ whole genome shotgun (WGS) entry which is preliminary data.</text>
</comment>
<organism evidence="7 8">
    <name type="scientific">Pseudovibrio ascidiaceicola</name>
    <dbReference type="NCBI Taxonomy" id="285279"/>
    <lineage>
        <taxon>Bacteria</taxon>
        <taxon>Pseudomonadati</taxon>
        <taxon>Pseudomonadota</taxon>
        <taxon>Alphaproteobacteria</taxon>
        <taxon>Hyphomicrobiales</taxon>
        <taxon>Stappiaceae</taxon>
        <taxon>Pseudovibrio</taxon>
    </lineage>
</organism>
<dbReference type="RefSeq" id="WP_093520307.1">
    <property type="nucleotide sequence ID" value="NZ_FOSK01000007.1"/>
</dbReference>
<feature type="transmembrane region" description="Helical" evidence="5">
    <location>
        <begin position="63"/>
        <end position="83"/>
    </location>
</feature>
<sequence length="295" mass="33823">MQKVKQSARRRSTRIPAWRLTLRRIVRSDIFQYTFLILIVVNAISLGLATSPSVRRLTGDGQIIFDDVIIGLFILEFVLKIMAFGTRFFKSWWNIFDISVVSFSLLPQSGYLSVLRALRVMRAMRVLSFLPQYRQVMQALLDALPGMFSVMIVLALIYYVFAVMATGLFGASFPDWFGDIGRSLYSLFQIMTLESWSMGIVRPVMKIYPYAWALFIPFIFLTAFAVLNLFIGLIVSSMQGIYQEEHSEDVERLRLLVSAENRAIAAQLEAAQLQVIKTLERLEDQIETNKRDSDE</sequence>
<evidence type="ECO:0000259" key="6">
    <source>
        <dbReference type="Pfam" id="PF00520"/>
    </source>
</evidence>
<dbReference type="PANTHER" id="PTHR10037:SF62">
    <property type="entry name" value="SODIUM CHANNEL PROTEIN 60E"/>
    <property type="match status" value="1"/>
</dbReference>
<dbReference type="InterPro" id="IPR027359">
    <property type="entry name" value="Volt_channel_dom_sf"/>
</dbReference>
<dbReference type="Gene3D" id="1.20.120.350">
    <property type="entry name" value="Voltage-gated potassium channels. Chain C"/>
    <property type="match status" value="1"/>
</dbReference>
<keyword evidence="8" id="KW-1185">Reference proteome</keyword>
<name>A0A1I4AYI0_9HYPH</name>
<keyword evidence="4 5" id="KW-0472">Membrane</keyword>
<protein>
    <submittedName>
        <fullName evidence="7">Voltage-gated sodium channel</fullName>
    </submittedName>
</protein>
<evidence type="ECO:0000256" key="4">
    <source>
        <dbReference type="ARBA" id="ARBA00023136"/>
    </source>
</evidence>
<feature type="transmembrane region" description="Helical" evidence="5">
    <location>
        <begin position="30"/>
        <end position="51"/>
    </location>
</feature>
<dbReference type="GO" id="GO:0034220">
    <property type="term" value="P:monoatomic ion transmembrane transport"/>
    <property type="evidence" value="ECO:0007669"/>
    <property type="project" value="UniProtKB-KW"/>
</dbReference>
<dbReference type="PANTHER" id="PTHR10037">
    <property type="entry name" value="VOLTAGE-GATED CATION CHANNEL CALCIUM AND SODIUM"/>
    <property type="match status" value="1"/>
</dbReference>
<evidence type="ECO:0000313" key="8">
    <source>
        <dbReference type="Proteomes" id="UP000199598"/>
    </source>
</evidence>
<dbReference type="Pfam" id="PF00520">
    <property type="entry name" value="Ion_trans"/>
    <property type="match status" value="1"/>
</dbReference>
<dbReference type="InterPro" id="IPR043203">
    <property type="entry name" value="VGCC_Ca_Na"/>
</dbReference>
<feature type="transmembrane region" description="Helical" evidence="5">
    <location>
        <begin position="210"/>
        <end position="235"/>
    </location>
</feature>
<comment type="subcellular location">
    <subcellularLocation>
        <location evidence="1">Membrane</location>
        <topology evidence="1">Multi-pass membrane protein</topology>
    </subcellularLocation>
</comment>
<keyword evidence="2 5" id="KW-0812">Transmembrane</keyword>
<proteinExistence type="predicted"/>
<feature type="transmembrane region" description="Helical" evidence="5">
    <location>
        <begin position="139"/>
        <end position="161"/>
    </location>
</feature>
<evidence type="ECO:0000256" key="2">
    <source>
        <dbReference type="ARBA" id="ARBA00022692"/>
    </source>
</evidence>
<feature type="domain" description="Ion transport" evidence="6">
    <location>
        <begin position="30"/>
        <end position="245"/>
    </location>
</feature>
<keyword evidence="7" id="KW-0406">Ion transport</keyword>
<evidence type="ECO:0000313" key="7">
    <source>
        <dbReference type="EMBL" id="SFK61504.1"/>
    </source>
</evidence>
<keyword evidence="7" id="KW-0407">Ion channel</keyword>
<gene>
    <name evidence="7" type="ORF">SAMN04488518_10716</name>
</gene>
<keyword evidence="7" id="KW-0813">Transport</keyword>
<dbReference type="InterPro" id="IPR005821">
    <property type="entry name" value="Ion_trans_dom"/>
</dbReference>
<evidence type="ECO:0000256" key="5">
    <source>
        <dbReference type="SAM" id="Phobius"/>
    </source>
</evidence>
<evidence type="ECO:0000256" key="3">
    <source>
        <dbReference type="ARBA" id="ARBA00022989"/>
    </source>
</evidence>
<accession>A0A1I4AYI0</accession>
<dbReference type="Proteomes" id="UP000199598">
    <property type="component" value="Unassembled WGS sequence"/>
</dbReference>
<dbReference type="Gene3D" id="1.10.287.70">
    <property type="match status" value="1"/>
</dbReference>
<evidence type="ECO:0000256" key="1">
    <source>
        <dbReference type="ARBA" id="ARBA00004141"/>
    </source>
</evidence>
<dbReference type="EMBL" id="FOSK01000007">
    <property type="protein sequence ID" value="SFK61504.1"/>
    <property type="molecule type" value="Genomic_DNA"/>
</dbReference>
<reference evidence="7 8" key="1">
    <citation type="submission" date="2016-10" db="EMBL/GenBank/DDBJ databases">
        <authorList>
            <person name="Varghese N."/>
            <person name="Submissions S."/>
        </authorList>
    </citation>
    <scope>NUCLEOTIDE SEQUENCE [LARGE SCALE GENOMIC DNA]</scope>
    <source>
        <strain evidence="7 8">DSM 16392</strain>
    </source>
</reference>